<evidence type="ECO:0000256" key="1">
    <source>
        <dbReference type="SAM" id="Phobius"/>
    </source>
</evidence>
<accession>A0A0R1XSV9</accession>
<dbReference type="AlphaFoldDB" id="A0A0R1XSV9"/>
<dbReference type="PATRIC" id="fig|1423734.3.peg.3147"/>
<protein>
    <submittedName>
        <fullName evidence="2">Uncharacterized protein</fullName>
    </submittedName>
</protein>
<keyword evidence="1" id="KW-1133">Transmembrane helix</keyword>
<sequence>MGLLYILHRFFTRWLWWLLLGFIVIGFITWYIKYQLVIALVFIGGYVGYKCLKRSN</sequence>
<dbReference type="Proteomes" id="UP000051236">
    <property type="component" value="Unassembled WGS sequence"/>
</dbReference>
<keyword evidence="1" id="KW-0812">Transmembrane</keyword>
<keyword evidence="1" id="KW-0472">Membrane</keyword>
<feature type="transmembrane region" description="Helical" evidence="1">
    <location>
        <begin position="36"/>
        <end position="52"/>
    </location>
</feature>
<dbReference type="STRING" id="1423734.FC83_GL003098"/>
<proteinExistence type="predicted"/>
<name>A0A0R1XSV9_9LACO</name>
<reference evidence="2 3" key="1">
    <citation type="journal article" date="2015" name="Genome Announc.">
        <title>Expanding the biotechnology potential of lactobacilli through comparative genomics of 213 strains and associated genera.</title>
        <authorList>
            <person name="Sun Z."/>
            <person name="Harris H.M."/>
            <person name="McCann A."/>
            <person name="Guo C."/>
            <person name="Argimon S."/>
            <person name="Zhang W."/>
            <person name="Yang X."/>
            <person name="Jeffery I.B."/>
            <person name="Cooney J.C."/>
            <person name="Kagawa T.F."/>
            <person name="Liu W."/>
            <person name="Song Y."/>
            <person name="Salvetti E."/>
            <person name="Wrobel A."/>
            <person name="Rasinkangas P."/>
            <person name="Parkhill J."/>
            <person name="Rea M.C."/>
            <person name="O'Sullivan O."/>
            <person name="Ritari J."/>
            <person name="Douillard F.P."/>
            <person name="Paul Ross R."/>
            <person name="Yang R."/>
            <person name="Briner A.E."/>
            <person name="Felis G.E."/>
            <person name="de Vos W.M."/>
            <person name="Barrangou R."/>
            <person name="Klaenhammer T.R."/>
            <person name="Caufield P.W."/>
            <person name="Cui Y."/>
            <person name="Zhang H."/>
            <person name="O'Toole P.W."/>
        </authorList>
    </citation>
    <scope>NUCLEOTIDE SEQUENCE [LARGE SCALE GENOMIC DNA]</scope>
    <source>
        <strain evidence="2 3">DSM 18527</strain>
    </source>
</reference>
<evidence type="ECO:0000313" key="2">
    <source>
        <dbReference type="EMBL" id="KRM33025.1"/>
    </source>
</evidence>
<comment type="caution">
    <text evidence="2">The sequence shown here is derived from an EMBL/GenBank/DDBJ whole genome shotgun (WGS) entry which is preliminary data.</text>
</comment>
<gene>
    <name evidence="2" type="ORF">FC83_GL003098</name>
</gene>
<keyword evidence="3" id="KW-1185">Reference proteome</keyword>
<evidence type="ECO:0000313" key="3">
    <source>
        <dbReference type="Proteomes" id="UP000051236"/>
    </source>
</evidence>
<organism evidence="2 3">
    <name type="scientific">Agrilactobacillus composti DSM 18527 = JCM 14202</name>
    <dbReference type="NCBI Taxonomy" id="1423734"/>
    <lineage>
        <taxon>Bacteria</taxon>
        <taxon>Bacillati</taxon>
        <taxon>Bacillota</taxon>
        <taxon>Bacilli</taxon>
        <taxon>Lactobacillales</taxon>
        <taxon>Lactobacillaceae</taxon>
        <taxon>Agrilactobacillus</taxon>
    </lineage>
</organism>
<dbReference type="EMBL" id="AZGA01000057">
    <property type="protein sequence ID" value="KRM33025.1"/>
    <property type="molecule type" value="Genomic_DNA"/>
</dbReference>